<dbReference type="RefSeq" id="WP_095406910.1">
    <property type="nucleotide sequence ID" value="NZ_NOJZ02000014.1"/>
</dbReference>
<dbReference type="InterPro" id="IPR038750">
    <property type="entry name" value="YczE/YyaS-like"/>
</dbReference>
<evidence type="ECO:0000313" key="2">
    <source>
        <dbReference type="EMBL" id="RDY23358.1"/>
    </source>
</evidence>
<keyword evidence="1" id="KW-0472">Membrane</keyword>
<organism evidence="2 3">
    <name type="scientific">Romboutsia maritimum</name>
    <dbReference type="NCBI Taxonomy" id="2020948"/>
    <lineage>
        <taxon>Bacteria</taxon>
        <taxon>Bacillati</taxon>
        <taxon>Bacillota</taxon>
        <taxon>Clostridia</taxon>
        <taxon>Peptostreptococcales</taxon>
        <taxon>Peptostreptococcaceae</taxon>
        <taxon>Romboutsia</taxon>
    </lineage>
</organism>
<sequence length="232" mass="25602">MKFTLCKFIRLMLGFIICALGIVLMVNANLGLAPWDVLHGGISKLVGITMGQANILVAIIVVLFNIIIGENVGWGTILNMIIIGWFIDIFMLNNIVPVSTNFSIGIIMMFLGMLVLSLGCYLYIGVGIGTGARDGMMVAIQKKTGKSIRFVRNIIEIGALTIGFLLGGKVGIGTIISSLFLGHFIQFIFKIFKFDVSSICHRYIIDDIKYLRYAVKNKINKKQNCLSIENDE</sequence>
<accession>A0A371ISA1</accession>
<evidence type="ECO:0000313" key="3">
    <source>
        <dbReference type="Proteomes" id="UP000243494"/>
    </source>
</evidence>
<feature type="transmembrane region" description="Helical" evidence="1">
    <location>
        <begin position="172"/>
        <end position="192"/>
    </location>
</feature>
<feature type="transmembrane region" description="Helical" evidence="1">
    <location>
        <begin position="102"/>
        <end position="129"/>
    </location>
</feature>
<keyword evidence="1" id="KW-1133">Transmembrane helix</keyword>
<feature type="transmembrane region" description="Helical" evidence="1">
    <location>
        <begin position="12"/>
        <end position="33"/>
    </location>
</feature>
<proteinExistence type="predicted"/>
<protein>
    <recommendedName>
        <fullName evidence="4">YitT family protein</fullName>
    </recommendedName>
</protein>
<keyword evidence="3" id="KW-1185">Reference proteome</keyword>
<reference evidence="2 3" key="1">
    <citation type="journal article" date="2017" name="Genome Announc.">
        <title>Draft Genome Sequence of Romboutsia maritimum sp. nov. Strain CCRI-22766(T), Isolated from Coastal Estuarine Mud.</title>
        <authorList>
            <person name="Maheux A.F."/>
            <person name="Boudreau D.K."/>
            <person name="Berube E."/>
            <person name="Boissinot M."/>
            <person name="Raymond F."/>
            <person name="Brodeur S."/>
            <person name="Corbeil J."/>
            <person name="Brightwell G."/>
            <person name="Broda D."/>
            <person name="Omar R.F."/>
            <person name="Bergeron M.G."/>
        </authorList>
    </citation>
    <scope>NUCLEOTIDE SEQUENCE [LARGE SCALE GENOMIC DNA]</scope>
    <source>
        <strain evidence="2 3">CCRI-22766</strain>
    </source>
</reference>
<dbReference type="PANTHER" id="PTHR40078:SF1">
    <property type="entry name" value="INTEGRAL MEMBRANE PROTEIN"/>
    <property type="match status" value="1"/>
</dbReference>
<dbReference type="AlphaFoldDB" id="A0A371ISA1"/>
<name>A0A371ISA1_9FIRM</name>
<dbReference type="PANTHER" id="PTHR40078">
    <property type="entry name" value="INTEGRAL MEMBRANE PROTEIN-RELATED"/>
    <property type="match status" value="1"/>
</dbReference>
<dbReference type="OrthoDB" id="154912at2"/>
<dbReference type="Proteomes" id="UP000243494">
    <property type="component" value="Unassembled WGS sequence"/>
</dbReference>
<feature type="transmembrane region" description="Helical" evidence="1">
    <location>
        <begin position="77"/>
        <end position="96"/>
    </location>
</feature>
<feature type="transmembrane region" description="Helical" evidence="1">
    <location>
        <begin position="150"/>
        <end position="166"/>
    </location>
</feature>
<dbReference type="Pfam" id="PF19700">
    <property type="entry name" value="DUF6198"/>
    <property type="match status" value="1"/>
</dbReference>
<dbReference type="EMBL" id="NOJZ02000014">
    <property type="protein sequence ID" value="RDY23358.1"/>
    <property type="molecule type" value="Genomic_DNA"/>
</dbReference>
<evidence type="ECO:0000256" key="1">
    <source>
        <dbReference type="SAM" id="Phobius"/>
    </source>
</evidence>
<comment type="caution">
    <text evidence="2">The sequence shown here is derived from an EMBL/GenBank/DDBJ whole genome shotgun (WGS) entry which is preliminary data.</text>
</comment>
<feature type="transmembrane region" description="Helical" evidence="1">
    <location>
        <begin position="45"/>
        <end position="68"/>
    </location>
</feature>
<keyword evidence="1" id="KW-0812">Transmembrane</keyword>
<gene>
    <name evidence="2" type="ORF">CHF27_008655</name>
</gene>
<evidence type="ECO:0008006" key="4">
    <source>
        <dbReference type="Google" id="ProtNLM"/>
    </source>
</evidence>